<evidence type="ECO:0000256" key="1">
    <source>
        <dbReference type="ARBA" id="ARBA00022741"/>
    </source>
</evidence>
<evidence type="ECO:0000256" key="3">
    <source>
        <dbReference type="SAM" id="Coils"/>
    </source>
</evidence>
<dbReference type="PANTHER" id="PTHR43384">
    <property type="entry name" value="SEPTUM SITE-DETERMINING PROTEIN MIND HOMOLOG, CHLOROPLASTIC-RELATED"/>
    <property type="match status" value="1"/>
</dbReference>
<keyword evidence="3" id="KW-0175">Coiled coil</keyword>
<sequence>MVEYSRAEPARQAHVMTFTSGKGGVGKTCLTANIAAAMASRGAKVCIFDADTGLANINILLGLRPEFTLEHVLRGEKTINEVVVTTAGGIAVVPGASGIAACANLGAGEARRLLDALTALESRYDYILIDSAAGVAEPVLQFVEAAPTAFLVITAEPTSLTDAFSLLKLLNARHYPGQLKVIVNQAADYAAAMETYRRFAAVVEKYLSLRADYGGYVARDENLPRSVTLQSPIVELISQSPASRCLTALADNIVKCIGGESPQTGLSDYWRGALMESQVPADAIGVAVPAEPANPKFGDREQAEAALLRGIAEFVERHGEFPQAFKQLFFRWLETENHAAPRLIELVTTLEALYTARYREPMFGLESNAARLVAQTGGAEDQLRGLIRQLRDAYRQAHASDVIDLEQELSATIGRDDFTEERFEALAIRMRAAFQARFNKPYQSQSELLLESTAEALAAMAGQEQALQTEFASLSQQMRQLTSRREALLTAIEHAREQQLTIARQSPIDG</sequence>
<proteinExistence type="predicted"/>
<evidence type="ECO:0000313" key="6">
    <source>
        <dbReference type="Proteomes" id="UP000077628"/>
    </source>
</evidence>
<dbReference type="SUPFAM" id="SSF52540">
    <property type="entry name" value="P-loop containing nucleoside triphosphate hydrolases"/>
    <property type="match status" value="1"/>
</dbReference>
<comment type="caution">
    <text evidence="5">The sequence shown here is derived from an EMBL/GenBank/DDBJ whole genome shotgun (WGS) entry which is preliminary data.</text>
</comment>
<keyword evidence="1" id="KW-0547">Nucleotide-binding</keyword>
<organism evidence="5 6">
    <name type="scientific">Methylomonas koyamae</name>
    <dbReference type="NCBI Taxonomy" id="702114"/>
    <lineage>
        <taxon>Bacteria</taxon>
        <taxon>Pseudomonadati</taxon>
        <taxon>Pseudomonadota</taxon>
        <taxon>Gammaproteobacteria</taxon>
        <taxon>Methylococcales</taxon>
        <taxon>Methylococcaceae</taxon>
        <taxon>Methylomonas</taxon>
    </lineage>
</organism>
<dbReference type="InterPro" id="IPR033875">
    <property type="entry name" value="FlhG"/>
</dbReference>
<feature type="coiled-coil region" evidence="3">
    <location>
        <begin position="464"/>
        <end position="498"/>
    </location>
</feature>
<evidence type="ECO:0000259" key="4">
    <source>
        <dbReference type="Pfam" id="PF13614"/>
    </source>
</evidence>
<evidence type="ECO:0000256" key="2">
    <source>
        <dbReference type="ARBA" id="ARBA00022840"/>
    </source>
</evidence>
<dbReference type="InterPro" id="IPR027417">
    <property type="entry name" value="P-loop_NTPase"/>
</dbReference>
<dbReference type="CDD" id="cd02038">
    <property type="entry name" value="FlhG-like"/>
    <property type="match status" value="1"/>
</dbReference>
<dbReference type="EMBL" id="LUUK01000183">
    <property type="protein sequence ID" value="OAI16754.1"/>
    <property type="molecule type" value="Genomic_DNA"/>
</dbReference>
<dbReference type="AlphaFoldDB" id="A0A177NGK3"/>
<keyword evidence="6" id="KW-1185">Reference proteome</keyword>
<name>A0A177NGK3_9GAMM</name>
<dbReference type="Pfam" id="PF13614">
    <property type="entry name" value="AAA_31"/>
    <property type="match status" value="1"/>
</dbReference>
<dbReference type="STRING" id="702114.A1355_09600"/>
<dbReference type="PANTHER" id="PTHR43384:SF4">
    <property type="entry name" value="CELLULOSE BIOSYNTHESIS PROTEIN BCSQ-RELATED"/>
    <property type="match status" value="1"/>
</dbReference>
<dbReference type="OrthoDB" id="9816297at2"/>
<dbReference type="InterPro" id="IPR025669">
    <property type="entry name" value="AAA_dom"/>
</dbReference>
<dbReference type="Proteomes" id="UP000077628">
    <property type="component" value="Unassembled WGS sequence"/>
</dbReference>
<dbReference type="GO" id="GO:0051782">
    <property type="term" value="P:negative regulation of cell division"/>
    <property type="evidence" value="ECO:0007669"/>
    <property type="project" value="TreeGrafter"/>
</dbReference>
<keyword evidence="2" id="KW-0067">ATP-binding</keyword>
<gene>
    <name evidence="5" type="ORF">A1355_09600</name>
</gene>
<dbReference type="InterPro" id="IPR050625">
    <property type="entry name" value="ParA/MinD_ATPase"/>
</dbReference>
<dbReference type="GO" id="GO:0005829">
    <property type="term" value="C:cytosol"/>
    <property type="evidence" value="ECO:0007669"/>
    <property type="project" value="TreeGrafter"/>
</dbReference>
<dbReference type="Gene3D" id="3.40.50.300">
    <property type="entry name" value="P-loop containing nucleotide triphosphate hydrolases"/>
    <property type="match status" value="1"/>
</dbReference>
<reference evidence="6" key="1">
    <citation type="submission" date="2016-03" db="EMBL/GenBank/DDBJ databases">
        <authorList>
            <person name="Heylen K."/>
            <person name="De Vos P."/>
            <person name="Vekeman B."/>
        </authorList>
    </citation>
    <scope>NUCLEOTIDE SEQUENCE [LARGE SCALE GENOMIC DNA]</scope>
    <source>
        <strain evidence="6">R-45383</strain>
    </source>
</reference>
<dbReference type="GO" id="GO:0009898">
    <property type="term" value="C:cytoplasmic side of plasma membrane"/>
    <property type="evidence" value="ECO:0007669"/>
    <property type="project" value="TreeGrafter"/>
</dbReference>
<evidence type="ECO:0000313" key="5">
    <source>
        <dbReference type="EMBL" id="OAI16754.1"/>
    </source>
</evidence>
<dbReference type="GO" id="GO:0005524">
    <property type="term" value="F:ATP binding"/>
    <property type="evidence" value="ECO:0007669"/>
    <property type="project" value="UniProtKB-KW"/>
</dbReference>
<accession>A0A177NGK3</accession>
<feature type="domain" description="AAA" evidence="4">
    <location>
        <begin position="15"/>
        <end position="135"/>
    </location>
</feature>
<dbReference type="GO" id="GO:0016887">
    <property type="term" value="F:ATP hydrolysis activity"/>
    <property type="evidence" value="ECO:0007669"/>
    <property type="project" value="TreeGrafter"/>
</dbReference>
<protein>
    <recommendedName>
        <fullName evidence="4">AAA domain-containing protein</fullName>
    </recommendedName>
</protein>